<dbReference type="InterPro" id="IPR050134">
    <property type="entry name" value="NAD-dep_sirtuin_deacylases"/>
</dbReference>
<dbReference type="GO" id="GO:0070403">
    <property type="term" value="F:NAD+ binding"/>
    <property type="evidence" value="ECO:0007669"/>
    <property type="project" value="UniProtKB-UniRule"/>
</dbReference>
<dbReference type="KEGG" id="cuo:CUROG_09985"/>
<dbReference type="PROSITE" id="PS50305">
    <property type="entry name" value="SIRTUIN"/>
    <property type="match status" value="1"/>
</dbReference>
<organism evidence="8 9">
    <name type="scientific">Corynebacterium urogenitale</name>
    <dbReference type="NCBI Taxonomy" id="2487892"/>
    <lineage>
        <taxon>Bacteria</taxon>
        <taxon>Bacillati</taxon>
        <taxon>Actinomycetota</taxon>
        <taxon>Actinomycetes</taxon>
        <taxon>Mycobacteriales</taxon>
        <taxon>Corynebacteriaceae</taxon>
        <taxon>Corynebacterium</taxon>
    </lineage>
</organism>
<evidence type="ECO:0000256" key="5">
    <source>
        <dbReference type="HAMAP-Rule" id="MF_01967"/>
    </source>
</evidence>
<dbReference type="GO" id="GO:0008270">
    <property type="term" value="F:zinc ion binding"/>
    <property type="evidence" value="ECO:0007669"/>
    <property type="project" value="UniProtKB-UniRule"/>
</dbReference>
<keyword evidence="4 5" id="KW-0520">NAD</keyword>
<dbReference type="InterPro" id="IPR026587">
    <property type="entry name" value="Sirtuin_class_II"/>
</dbReference>
<name>A0A5J6ZC69_9CORY</name>
<dbReference type="GO" id="GO:0016787">
    <property type="term" value="F:hydrolase activity"/>
    <property type="evidence" value="ECO:0007669"/>
    <property type="project" value="UniProtKB-KW"/>
</dbReference>
<dbReference type="InterPro" id="IPR026591">
    <property type="entry name" value="Sirtuin_cat_small_dom_sf"/>
</dbReference>
<evidence type="ECO:0000256" key="6">
    <source>
        <dbReference type="PROSITE-ProRule" id="PRU00236"/>
    </source>
</evidence>
<dbReference type="Pfam" id="PF02146">
    <property type="entry name" value="SIR2"/>
    <property type="match status" value="1"/>
</dbReference>
<dbReference type="EC" id="2.3.1.286" evidence="5"/>
<dbReference type="PANTHER" id="PTHR11085">
    <property type="entry name" value="NAD-DEPENDENT PROTEIN DEACYLASE SIRTUIN-5, MITOCHONDRIAL-RELATED"/>
    <property type="match status" value="1"/>
</dbReference>
<dbReference type="HAMAP" id="MF_01967">
    <property type="entry name" value="Sirtuin_ClassII"/>
    <property type="match status" value="1"/>
</dbReference>
<keyword evidence="5" id="KW-0963">Cytoplasm</keyword>
<protein>
    <recommendedName>
        <fullName evidence="5">NAD-dependent protein deacetylase</fullName>
        <ecNumber evidence="5">2.3.1.286</ecNumber>
    </recommendedName>
    <alternativeName>
        <fullName evidence="5">Regulatory protein SIR2 homolog</fullName>
    </alternativeName>
</protein>
<dbReference type="Gene3D" id="3.30.1600.10">
    <property type="entry name" value="SIR2/SIRT2 'Small Domain"/>
    <property type="match status" value="1"/>
</dbReference>
<keyword evidence="2 5" id="KW-0479">Metal-binding</keyword>
<dbReference type="GO" id="GO:0017136">
    <property type="term" value="F:histone deacetylase activity, NAD-dependent"/>
    <property type="evidence" value="ECO:0007669"/>
    <property type="project" value="TreeGrafter"/>
</dbReference>
<evidence type="ECO:0000259" key="7">
    <source>
        <dbReference type="PROSITE" id="PS50305"/>
    </source>
</evidence>
<evidence type="ECO:0000256" key="1">
    <source>
        <dbReference type="ARBA" id="ARBA00022679"/>
    </source>
</evidence>
<feature type="binding site" evidence="5 6">
    <location>
        <position position="174"/>
    </location>
    <ligand>
        <name>Zn(2+)</name>
        <dbReference type="ChEBI" id="CHEBI:29105"/>
    </ligand>
</feature>
<keyword evidence="9" id="KW-1185">Reference proteome</keyword>
<comment type="similarity">
    <text evidence="5">Belongs to the sirtuin family. Class II subfamily.</text>
</comment>
<feature type="binding site" evidence="5 6">
    <location>
        <position position="232"/>
    </location>
    <ligand>
        <name>Zn(2+)</name>
        <dbReference type="ChEBI" id="CHEBI:29105"/>
    </ligand>
</feature>
<feature type="binding site" evidence="5">
    <location>
        <begin position="270"/>
        <end position="272"/>
    </location>
    <ligand>
        <name>NAD(+)</name>
        <dbReference type="ChEBI" id="CHEBI:57540"/>
    </ligand>
</feature>
<feature type="binding site" evidence="5">
    <location>
        <position position="314"/>
    </location>
    <ligand>
        <name>NAD(+)</name>
        <dbReference type="ChEBI" id="CHEBI:57540"/>
    </ligand>
</feature>
<keyword evidence="8" id="KW-0378">Hydrolase</keyword>
<keyword evidence="3 5" id="KW-0862">Zinc</keyword>
<feature type="binding site" evidence="5 6">
    <location>
        <position position="229"/>
    </location>
    <ligand>
        <name>Zn(2+)</name>
        <dbReference type="ChEBI" id="CHEBI:29105"/>
    </ligand>
</feature>
<dbReference type="AlphaFoldDB" id="A0A5J6ZC69"/>
<evidence type="ECO:0000256" key="4">
    <source>
        <dbReference type="ARBA" id="ARBA00023027"/>
    </source>
</evidence>
<feature type="binding site" evidence="5">
    <location>
        <begin position="296"/>
        <end position="298"/>
    </location>
    <ligand>
        <name>NAD(+)</name>
        <dbReference type="ChEBI" id="CHEBI:57540"/>
    </ligand>
</feature>
<feature type="binding site" evidence="5 6">
    <location>
        <position position="177"/>
    </location>
    <ligand>
        <name>Zn(2+)</name>
        <dbReference type="ChEBI" id="CHEBI:29105"/>
    </ligand>
</feature>
<comment type="catalytic activity">
    <reaction evidence="5">
        <text>N(6)-acetyl-L-lysyl-[protein] + NAD(+) + H2O = 2''-O-acetyl-ADP-D-ribose + nicotinamide + L-lysyl-[protein]</text>
        <dbReference type="Rhea" id="RHEA:43636"/>
        <dbReference type="Rhea" id="RHEA-COMP:9752"/>
        <dbReference type="Rhea" id="RHEA-COMP:10731"/>
        <dbReference type="ChEBI" id="CHEBI:15377"/>
        <dbReference type="ChEBI" id="CHEBI:17154"/>
        <dbReference type="ChEBI" id="CHEBI:29969"/>
        <dbReference type="ChEBI" id="CHEBI:57540"/>
        <dbReference type="ChEBI" id="CHEBI:61930"/>
        <dbReference type="ChEBI" id="CHEBI:83767"/>
        <dbReference type="EC" id="2.3.1.286"/>
    </reaction>
</comment>
<comment type="function">
    <text evidence="5">NAD-dependent protein deacetylase which modulates the activities of several enzymes which are inactive in their acetylated form.</text>
</comment>
<dbReference type="Proteomes" id="UP000326711">
    <property type="component" value="Chromosome"/>
</dbReference>
<keyword evidence="1 5" id="KW-0808">Transferase</keyword>
<dbReference type="GO" id="GO:0005737">
    <property type="term" value="C:cytoplasm"/>
    <property type="evidence" value="ECO:0007669"/>
    <property type="project" value="UniProtKB-SubCell"/>
</dbReference>
<dbReference type="EMBL" id="CP045032">
    <property type="protein sequence ID" value="QFQ03333.1"/>
    <property type="molecule type" value="Genomic_DNA"/>
</dbReference>
<feature type="binding site" evidence="5">
    <location>
        <begin position="70"/>
        <end position="90"/>
    </location>
    <ligand>
        <name>NAD(+)</name>
        <dbReference type="ChEBI" id="CHEBI:57540"/>
    </ligand>
</feature>
<evidence type="ECO:0000313" key="9">
    <source>
        <dbReference type="Proteomes" id="UP000326711"/>
    </source>
</evidence>
<evidence type="ECO:0000256" key="3">
    <source>
        <dbReference type="ARBA" id="ARBA00022833"/>
    </source>
</evidence>
<reference evidence="9" key="1">
    <citation type="submission" date="2019-10" db="EMBL/GenBank/DDBJ databases">
        <title>Complete genome sequence of Corynebacterium urogenitalis DSM 108747, isolated from the genital tract of a cow.</title>
        <authorList>
            <person name="Ruckert C."/>
            <person name="Ballas P."/>
            <person name="Wagener K."/>
            <person name="Drillich M."/>
            <person name="Kaempfer P."/>
            <person name="Busse H.-J."/>
            <person name="Ehling-Schulz M."/>
        </authorList>
    </citation>
    <scope>NUCLEOTIDE SEQUENCE [LARGE SCALE GENOMIC DNA]</scope>
    <source>
        <strain evidence="9">LMM 1652</strain>
    </source>
</reference>
<accession>A0A5J6ZC69</accession>
<dbReference type="InterPro" id="IPR003000">
    <property type="entry name" value="Sirtuin"/>
</dbReference>
<evidence type="ECO:0000313" key="8">
    <source>
        <dbReference type="EMBL" id="QFQ03333.1"/>
    </source>
</evidence>
<sequence>MSPRLSHCLLPLATVTDSFATDPVIAEAHRAALRSIRRVVEETAEPMAPGVALKKVAEQLQRGGVLVVTGAGVSTDSGIPDYRGPAGSLTRHRPMTYQEFLHHPGARKRYWARSFVGWRHMDRAAPNSTHYAIAELEHEGMVNGVITQNVDGLHREAGTRQIVELHGTLDQVTCLDCGAREDRHEFDERLEALNPGYIESIGLDPSMVNPDGDVTLPDAAIARFTMATCLRCDSERLKPGVVYFGEPVPAERKQRCDALVEQCTSVLVAGSSLAVMSGYRPVLSAMKQGKHVSVINGGPGRADTKVDVLWRTGVGPAFGELLDAVGL</sequence>
<feature type="binding site" evidence="5">
    <location>
        <begin position="148"/>
        <end position="151"/>
    </location>
    <ligand>
        <name>NAD(+)</name>
        <dbReference type="ChEBI" id="CHEBI:57540"/>
    </ligand>
</feature>
<proteinExistence type="inferred from homology"/>
<comment type="cofactor">
    <cofactor evidence="5">
        <name>Zn(2+)</name>
        <dbReference type="ChEBI" id="CHEBI:29105"/>
    </cofactor>
    <text evidence="5">Binds 1 zinc ion per subunit.</text>
</comment>
<comment type="subcellular location">
    <subcellularLocation>
        <location evidence="5">Cytoplasm</location>
    </subcellularLocation>
</comment>
<dbReference type="Gene3D" id="3.40.50.1220">
    <property type="entry name" value="TPP-binding domain"/>
    <property type="match status" value="1"/>
</dbReference>
<dbReference type="SUPFAM" id="SSF52467">
    <property type="entry name" value="DHS-like NAD/FAD-binding domain"/>
    <property type="match status" value="1"/>
</dbReference>
<dbReference type="PANTHER" id="PTHR11085:SF10">
    <property type="entry name" value="NAD-DEPENDENT PROTEIN DEACYLASE SIRTUIN-5, MITOCHONDRIAL-RELATED"/>
    <property type="match status" value="1"/>
</dbReference>
<gene>
    <name evidence="8" type="primary">cobB2</name>
    <name evidence="5" type="synonym">cobB</name>
    <name evidence="8" type="ORF">CUROG_09985</name>
</gene>
<dbReference type="InterPro" id="IPR029035">
    <property type="entry name" value="DHS-like_NAD/FAD-binding_dom"/>
</dbReference>
<evidence type="ECO:0000256" key="2">
    <source>
        <dbReference type="ARBA" id="ARBA00022723"/>
    </source>
</evidence>
<feature type="active site" description="Proton acceptor" evidence="5 6">
    <location>
        <position position="166"/>
    </location>
</feature>
<dbReference type="InterPro" id="IPR026590">
    <property type="entry name" value="Ssirtuin_cat_dom"/>
</dbReference>
<feature type="domain" description="Deacetylase sirtuin-type" evidence="7">
    <location>
        <begin position="46"/>
        <end position="327"/>
    </location>
</feature>